<keyword evidence="2" id="KW-1185">Reference proteome</keyword>
<protein>
    <recommendedName>
        <fullName evidence="3">Transposase</fullName>
    </recommendedName>
</protein>
<accession>A0ABQ0QQT2</accession>
<dbReference type="EMBL" id="BAQC01000036">
    <property type="protein sequence ID" value="GBR53580.1"/>
    <property type="molecule type" value="Genomic_DNA"/>
</dbReference>
<sequence>MDALALSLPQSLTGRFNIALTTTASQTADNWAAHVLRYAAHAFKIARRRYGKTCFDNIDTQLT</sequence>
<dbReference type="Proteomes" id="UP001062632">
    <property type="component" value="Unassembled WGS sequence"/>
</dbReference>
<evidence type="ECO:0000313" key="2">
    <source>
        <dbReference type="Proteomes" id="UP001062632"/>
    </source>
</evidence>
<name>A0ABQ0QQT2_9PROT</name>
<reference evidence="1 2" key="1">
    <citation type="submission" date="2013-04" db="EMBL/GenBank/DDBJ databases">
        <title>The genome sequencing project of 58 acetic acid bacteria.</title>
        <authorList>
            <person name="Okamoto-Kainuma A."/>
            <person name="Ishikawa M."/>
            <person name="Umino S."/>
            <person name="Koizumi Y."/>
            <person name="Shiwa Y."/>
            <person name="Yoshikawa H."/>
            <person name="Matsutani M."/>
            <person name="Matsushita K."/>
        </authorList>
    </citation>
    <scope>NUCLEOTIDE SEQUENCE [LARGE SCALE GENOMIC DNA]</scope>
    <source>
        <strain evidence="1 2">NBRC 106555</strain>
    </source>
</reference>
<gene>
    <name evidence="1" type="ORF">AA106555_1352</name>
</gene>
<evidence type="ECO:0000313" key="1">
    <source>
        <dbReference type="EMBL" id="GBR53580.1"/>
    </source>
</evidence>
<proteinExistence type="predicted"/>
<organism evidence="1 2">
    <name type="scientific">Neokomagataea thailandica NBRC 106555</name>
    <dbReference type="NCBI Taxonomy" id="1223520"/>
    <lineage>
        <taxon>Bacteria</taxon>
        <taxon>Pseudomonadati</taxon>
        <taxon>Pseudomonadota</taxon>
        <taxon>Alphaproteobacteria</taxon>
        <taxon>Acetobacterales</taxon>
        <taxon>Acetobacteraceae</taxon>
        <taxon>Neokomagataea</taxon>
    </lineage>
</organism>
<evidence type="ECO:0008006" key="3">
    <source>
        <dbReference type="Google" id="ProtNLM"/>
    </source>
</evidence>
<comment type="caution">
    <text evidence="1">The sequence shown here is derived from an EMBL/GenBank/DDBJ whole genome shotgun (WGS) entry which is preliminary data.</text>
</comment>